<gene>
    <name evidence="3" type="ORF">DQK91_03930</name>
    <name evidence="2" type="ORF">E8L03_14510</name>
</gene>
<dbReference type="GO" id="GO:0004792">
    <property type="term" value="F:thiosulfate-cyanide sulfurtransferase activity"/>
    <property type="evidence" value="ECO:0007669"/>
    <property type="project" value="InterPro"/>
</dbReference>
<keyword evidence="5" id="KW-1185">Reference proteome</keyword>
<dbReference type="InterPro" id="IPR012347">
    <property type="entry name" value="Ferritin-like"/>
</dbReference>
<dbReference type="EMBL" id="QMIF01000002">
    <property type="protein sequence ID" value="TVM36117.1"/>
    <property type="molecule type" value="Genomic_DNA"/>
</dbReference>
<dbReference type="PROSITE" id="PS50206">
    <property type="entry name" value="RHODANESE_3"/>
    <property type="match status" value="1"/>
</dbReference>
<organism evidence="3 4">
    <name type="scientific">Oceanidesulfovibrio marinus</name>
    <dbReference type="NCBI Taxonomy" id="370038"/>
    <lineage>
        <taxon>Bacteria</taxon>
        <taxon>Pseudomonadati</taxon>
        <taxon>Thermodesulfobacteriota</taxon>
        <taxon>Desulfovibrionia</taxon>
        <taxon>Desulfovibrionales</taxon>
        <taxon>Desulfovibrionaceae</taxon>
        <taxon>Oceanidesulfovibrio</taxon>
    </lineage>
</organism>
<sequence length="313" mass="34517">MTSTVEIETYTPESLRTFMRLHKEGSYELVDVRQPEEYDQGHIPGARFIPLPQLETELSAGRSPLQPGTPTIFYCAKGYRGNVAAQMARDAGLHPIGNLEGGIAAWTGRAVPQAPRIAVFREDRDLTAMLRRAFSLEKAAYALYSDVRARARELGRESMCRLMDRIVGMELAHARQVYHHLAGRIPEPPPFETMFEVAGGDVLEGGFTVEDLAAWVDDVLDKDATCLETAELGLEIEYAAYDLYKSAALAIQNRAETGPRLPDGERDEAASIFLTIAEQEKQHGRMLLDAFDDLMAQGTIAPSPKLNHGPASS</sequence>
<dbReference type="PROSITE" id="PS00380">
    <property type="entry name" value="RHODANESE_1"/>
    <property type="match status" value="1"/>
</dbReference>
<dbReference type="InterPro" id="IPR001307">
    <property type="entry name" value="Thiosulphate_STrfase_CS"/>
</dbReference>
<dbReference type="SMART" id="SM00450">
    <property type="entry name" value="RHOD"/>
    <property type="match status" value="1"/>
</dbReference>
<accession>A0A6P1ZP91</accession>
<dbReference type="OrthoDB" id="285281at2"/>
<evidence type="ECO:0000313" key="3">
    <source>
        <dbReference type="EMBL" id="TVM36117.1"/>
    </source>
</evidence>
<keyword evidence="3" id="KW-0808">Transferase</keyword>
<dbReference type="InterPro" id="IPR036873">
    <property type="entry name" value="Rhodanese-like_dom_sf"/>
</dbReference>
<reference evidence="2 5" key="2">
    <citation type="submission" date="2019-04" db="EMBL/GenBank/DDBJ databases">
        <title>Isolation and culture of sulfate reducing bacteria from the cold seep of the South China Sea.</title>
        <authorList>
            <person name="Sun C."/>
            <person name="Liu R."/>
        </authorList>
    </citation>
    <scope>NUCLEOTIDE SEQUENCE [LARGE SCALE GENOMIC DNA]</scope>
    <source>
        <strain evidence="2 5">CS1</strain>
    </source>
</reference>
<name>A0A6P1ZP91_9BACT</name>
<protein>
    <submittedName>
        <fullName evidence="3">Sulfurtransferase</fullName>
    </submittedName>
</protein>
<dbReference type="Pfam" id="PF00581">
    <property type="entry name" value="Rhodanese"/>
    <property type="match status" value="1"/>
</dbReference>
<reference evidence="3 4" key="1">
    <citation type="submission" date="2018-06" db="EMBL/GenBank/DDBJ databases">
        <title>Complete genome of Desulfovibrio marinus P48SEP.</title>
        <authorList>
            <person name="Crispim J.S."/>
            <person name="Vidigal P.M.P."/>
            <person name="Silva L.C.F."/>
            <person name="Araujo L.C."/>
            <person name="Laguardia C.N."/>
            <person name="Dias R.S."/>
            <person name="Sousa M.P."/>
            <person name="Paula S.O."/>
            <person name="Silva C."/>
        </authorList>
    </citation>
    <scope>NUCLEOTIDE SEQUENCE [LARGE SCALE GENOMIC DNA]</scope>
    <source>
        <strain evidence="3 4">P48SEP</strain>
    </source>
</reference>
<dbReference type="EMBL" id="CP039543">
    <property type="protein sequence ID" value="QJT10065.1"/>
    <property type="molecule type" value="Genomic_DNA"/>
</dbReference>
<dbReference type="Proteomes" id="UP000503251">
    <property type="component" value="Chromosome"/>
</dbReference>
<dbReference type="Gene3D" id="1.20.1260.10">
    <property type="match status" value="1"/>
</dbReference>
<evidence type="ECO:0000313" key="5">
    <source>
        <dbReference type="Proteomes" id="UP000503251"/>
    </source>
</evidence>
<dbReference type="PANTHER" id="PTHR44086">
    <property type="entry name" value="THIOSULFATE SULFURTRANSFERASE RDL2, MITOCHONDRIAL-RELATED"/>
    <property type="match status" value="1"/>
</dbReference>
<dbReference type="SUPFAM" id="SSF47240">
    <property type="entry name" value="Ferritin-like"/>
    <property type="match status" value="1"/>
</dbReference>
<evidence type="ECO:0000313" key="2">
    <source>
        <dbReference type="EMBL" id="QJT10065.1"/>
    </source>
</evidence>
<dbReference type="SUPFAM" id="SSF52821">
    <property type="entry name" value="Rhodanese/Cell cycle control phosphatase"/>
    <property type="match status" value="1"/>
</dbReference>
<dbReference type="RefSeq" id="WP_144234152.1">
    <property type="nucleotide sequence ID" value="NZ_CP039543.1"/>
</dbReference>
<dbReference type="AlphaFoldDB" id="A0A6P1ZP91"/>
<dbReference type="CDD" id="cd00158">
    <property type="entry name" value="RHOD"/>
    <property type="match status" value="1"/>
</dbReference>
<feature type="domain" description="Rhodanese" evidence="1">
    <location>
        <begin position="23"/>
        <end position="115"/>
    </location>
</feature>
<dbReference type="PANTHER" id="PTHR44086:SF10">
    <property type="entry name" value="THIOSULFATE SULFURTRANSFERASE_RHODANESE-LIKE DOMAIN-CONTAINING PROTEIN 3"/>
    <property type="match status" value="1"/>
</dbReference>
<dbReference type="InterPro" id="IPR009078">
    <property type="entry name" value="Ferritin-like_SF"/>
</dbReference>
<evidence type="ECO:0000259" key="1">
    <source>
        <dbReference type="PROSITE" id="PS50206"/>
    </source>
</evidence>
<evidence type="ECO:0000313" key="4">
    <source>
        <dbReference type="Proteomes" id="UP000434052"/>
    </source>
</evidence>
<dbReference type="InterPro" id="IPR001763">
    <property type="entry name" value="Rhodanese-like_dom"/>
</dbReference>
<proteinExistence type="predicted"/>
<dbReference type="Gene3D" id="3.40.250.10">
    <property type="entry name" value="Rhodanese-like domain"/>
    <property type="match status" value="1"/>
</dbReference>
<dbReference type="Proteomes" id="UP000434052">
    <property type="component" value="Unassembled WGS sequence"/>
</dbReference>